<reference evidence="2 3" key="1">
    <citation type="journal article" date="2012" name="PLoS ONE">
        <title>Edwardsiella comparative phylogenomics reveal the new intra/inter-species taxonomic relationships, virulence evolution and niche adaptation mechanisms.</title>
        <authorList>
            <person name="Yang M."/>
            <person name="Lv Y."/>
            <person name="Xiao J."/>
            <person name="Wu H."/>
            <person name="Zheng H."/>
            <person name="Liu Q."/>
            <person name="Zhang Y."/>
            <person name="Wang Q."/>
        </authorList>
    </citation>
    <scope>NUCLEOTIDE SEQUENCE [LARGE SCALE GENOMIC DNA]</scope>
    <source>
        <strain evidence="3">080813</strain>
    </source>
</reference>
<keyword evidence="1" id="KW-1133">Transmembrane helix</keyword>
<keyword evidence="1" id="KW-0812">Transmembrane</keyword>
<dbReference type="AlphaFoldDB" id="A0A076LVN4"/>
<protein>
    <submittedName>
        <fullName evidence="2">Uncharacterized protein</fullName>
    </submittedName>
</protein>
<evidence type="ECO:0000313" key="2">
    <source>
        <dbReference type="EMBL" id="AIJ09584.1"/>
    </source>
</evidence>
<dbReference type="HOGENOM" id="CLU_3167483_0_0_6"/>
<gene>
    <name evidence="2" type="ORF">ETEE_3156</name>
</gene>
<dbReference type="KEGG" id="ete:ETEE_3156"/>
<evidence type="ECO:0000313" key="3">
    <source>
        <dbReference type="Proteomes" id="UP000028681"/>
    </source>
</evidence>
<dbReference type="Proteomes" id="UP000028681">
    <property type="component" value="Chromosome"/>
</dbReference>
<evidence type="ECO:0000256" key="1">
    <source>
        <dbReference type="SAM" id="Phobius"/>
    </source>
</evidence>
<name>A0A076LVN4_9GAMM</name>
<feature type="transmembrane region" description="Helical" evidence="1">
    <location>
        <begin position="21"/>
        <end position="44"/>
    </location>
</feature>
<dbReference type="EMBL" id="CP006664">
    <property type="protein sequence ID" value="AIJ09584.1"/>
    <property type="molecule type" value="Genomic_DNA"/>
</dbReference>
<organism evidence="2 3">
    <name type="scientific">Edwardsiella anguillarum ET080813</name>
    <dbReference type="NCBI Taxonomy" id="667120"/>
    <lineage>
        <taxon>Bacteria</taxon>
        <taxon>Pseudomonadati</taxon>
        <taxon>Pseudomonadota</taxon>
        <taxon>Gammaproteobacteria</taxon>
        <taxon>Enterobacterales</taxon>
        <taxon>Hafniaceae</taxon>
        <taxon>Edwardsiella</taxon>
    </lineage>
</organism>
<accession>A0A076LVN4</accession>
<proteinExistence type="predicted"/>
<sequence>MFGHDKLLCNTFRLRQLRSIIVGNMLTHLCASGIPIAAIARWMARIV</sequence>
<keyword evidence="1" id="KW-0472">Membrane</keyword>